<accession>A0A8H3III5</accession>
<dbReference type="AlphaFoldDB" id="A0A8H3III5"/>
<keyword evidence="3" id="KW-1185">Reference proteome</keyword>
<organism evidence="2 3">
    <name type="scientific">Gomphillus americanus</name>
    <dbReference type="NCBI Taxonomy" id="1940652"/>
    <lineage>
        <taxon>Eukaryota</taxon>
        <taxon>Fungi</taxon>
        <taxon>Dikarya</taxon>
        <taxon>Ascomycota</taxon>
        <taxon>Pezizomycotina</taxon>
        <taxon>Lecanoromycetes</taxon>
        <taxon>OSLEUM clade</taxon>
        <taxon>Ostropomycetidae</taxon>
        <taxon>Ostropales</taxon>
        <taxon>Graphidaceae</taxon>
        <taxon>Gomphilloideae</taxon>
        <taxon>Gomphillus</taxon>
    </lineage>
</organism>
<dbReference type="EMBL" id="CAJPDQ010000015">
    <property type="protein sequence ID" value="CAF9920048.1"/>
    <property type="molecule type" value="Genomic_DNA"/>
</dbReference>
<name>A0A8H3III5_9LECA</name>
<proteinExistence type="predicted"/>
<evidence type="ECO:0000256" key="1">
    <source>
        <dbReference type="SAM" id="SignalP"/>
    </source>
</evidence>
<gene>
    <name evidence="2" type="ORF">GOMPHAMPRED_001964</name>
</gene>
<feature type="signal peptide" evidence="1">
    <location>
        <begin position="1"/>
        <end position="16"/>
    </location>
</feature>
<feature type="chain" id="PRO_5034171023" evidence="1">
    <location>
        <begin position="17"/>
        <end position="228"/>
    </location>
</feature>
<dbReference type="Proteomes" id="UP000664169">
    <property type="component" value="Unassembled WGS sequence"/>
</dbReference>
<evidence type="ECO:0000313" key="2">
    <source>
        <dbReference type="EMBL" id="CAF9920048.1"/>
    </source>
</evidence>
<protein>
    <submittedName>
        <fullName evidence="2">Uncharacterized protein</fullName>
    </submittedName>
</protein>
<sequence>MYHTLAVFGLIAYVQAQTTIATCTQFCGLTGAAEYLGQFESTADQSVPALINQLLPQINSFIASAAPTEAATDLPSLLLSDTSLPTSFLGFVPTRALDSAEASVATSAVGGLYTSIVESDLAPLFSSFPATLSATDIASFISASPSAFYPPFLSVISTLVPKLQATLTALESVAYPTGKPSTTATSASGASPSSMTIAKGAAPTLAANQGLVAGSVLIGAVGMVAAVL</sequence>
<reference evidence="2" key="1">
    <citation type="submission" date="2021-03" db="EMBL/GenBank/DDBJ databases">
        <authorList>
            <person name="Tagirdzhanova G."/>
        </authorList>
    </citation>
    <scope>NUCLEOTIDE SEQUENCE</scope>
</reference>
<keyword evidence="1" id="KW-0732">Signal</keyword>
<evidence type="ECO:0000313" key="3">
    <source>
        <dbReference type="Proteomes" id="UP000664169"/>
    </source>
</evidence>
<comment type="caution">
    <text evidence="2">The sequence shown here is derived from an EMBL/GenBank/DDBJ whole genome shotgun (WGS) entry which is preliminary data.</text>
</comment>